<dbReference type="InterPro" id="IPR029061">
    <property type="entry name" value="THDP-binding"/>
</dbReference>
<name>H5TQ72_GORO1</name>
<dbReference type="Gene3D" id="3.40.50.970">
    <property type="match status" value="1"/>
</dbReference>
<protein>
    <submittedName>
        <fullName evidence="4">Phosphonopyruvate decarboxylase</fullName>
    </submittedName>
</protein>
<evidence type="ECO:0000256" key="2">
    <source>
        <dbReference type="ARBA" id="ARBA00023239"/>
    </source>
</evidence>
<sequence>MTSRRKAKPMSSAPTQSAPAELAGPGWQRDVFDVLKQGGVTQIAYVPDAGHSYAIRAAIADPDITDVVLTTEEEGVGVTAGAWLGGVRAAMLMQSSGVGNCVNMFSLLEMCRFPFLTLVTMRGEYAEFNPWQIPMGSTTQRALELGGITVLRADKPDEVREVTQAALDSTFLAGERTAVLLGQSLIGRKKWERN</sequence>
<dbReference type="Proteomes" id="UP000005038">
    <property type="component" value="Unassembled WGS sequence"/>
</dbReference>
<dbReference type="EMBL" id="BAFB01000170">
    <property type="protein sequence ID" value="GAB35630.1"/>
    <property type="molecule type" value="Genomic_DNA"/>
</dbReference>
<keyword evidence="1" id="KW-0210">Decarboxylase</keyword>
<evidence type="ECO:0000256" key="3">
    <source>
        <dbReference type="SAM" id="MobiDB-lite"/>
    </source>
</evidence>
<dbReference type="STRING" id="1108044.GOOTI_170_00970"/>
<gene>
    <name evidence="4" type="ORF">GOOTI_170_00970</name>
</gene>
<dbReference type="PANTHER" id="PTHR42818">
    <property type="entry name" value="SULFOPYRUVATE DECARBOXYLASE SUBUNIT ALPHA"/>
    <property type="match status" value="1"/>
</dbReference>
<keyword evidence="5" id="KW-1185">Reference proteome</keyword>
<accession>H5TQ72</accession>
<dbReference type="AlphaFoldDB" id="H5TQ72"/>
<organism evidence="4 5">
    <name type="scientific">Gordonia otitidis (strain DSM 44809 / CCUG 52243 / JCM 12355 / NBRC 100426 / IFM 10032)</name>
    <dbReference type="NCBI Taxonomy" id="1108044"/>
    <lineage>
        <taxon>Bacteria</taxon>
        <taxon>Bacillati</taxon>
        <taxon>Actinomycetota</taxon>
        <taxon>Actinomycetes</taxon>
        <taxon>Mycobacteriales</taxon>
        <taxon>Gordoniaceae</taxon>
        <taxon>Gordonia</taxon>
    </lineage>
</organism>
<feature type="region of interest" description="Disordered" evidence="3">
    <location>
        <begin position="1"/>
        <end position="23"/>
    </location>
</feature>
<evidence type="ECO:0000256" key="1">
    <source>
        <dbReference type="ARBA" id="ARBA00022793"/>
    </source>
</evidence>
<dbReference type="InterPro" id="IPR051818">
    <property type="entry name" value="TPP_dependent_decarboxylase"/>
</dbReference>
<dbReference type="GO" id="GO:0016831">
    <property type="term" value="F:carboxy-lyase activity"/>
    <property type="evidence" value="ECO:0007669"/>
    <property type="project" value="UniProtKB-KW"/>
</dbReference>
<comment type="caution">
    <text evidence="4">The sequence shown here is derived from an EMBL/GenBank/DDBJ whole genome shotgun (WGS) entry which is preliminary data.</text>
</comment>
<reference evidence="4" key="1">
    <citation type="submission" date="2012-02" db="EMBL/GenBank/DDBJ databases">
        <title>Whole genome shotgun sequence of Gordonia otitidis NBRC 100426.</title>
        <authorList>
            <person name="Yoshida I."/>
            <person name="Hosoyama A."/>
            <person name="Tsuchikane K."/>
            <person name="Katsumata H."/>
            <person name="Yamazaki S."/>
            <person name="Fujita N."/>
        </authorList>
    </citation>
    <scope>NUCLEOTIDE SEQUENCE [LARGE SCALE GENOMIC DNA]</scope>
    <source>
        <strain evidence="4">NBRC 100426</strain>
    </source>
</reference>
<evidence type="ECO:0000313" key="5">
    <source>
        <dbReference type="Proteomes" id="UP000005038"/>
    </source>
</evidence>
<dbReference type="SUPFAM" id="SSF52518">
    <property type="entry name" value="Thiamin diphosphate-binding fold (THDP-binding)"/>
    <property type="match status" value="1"/>
</dbReference>
<evidence type="ECO:0000313" key="4">
    <source>
        <dbReference type="EMBL" id="GAB35630.1"/>
    </source>
</evidence>
<dbReference type="CDD" id="cd07035">
    <property type="entry name" value="TPP_PYR_POX_like"/>
    <property type="match status" value="1"/>
</dbReference>
<proteinExistence type="predicted"/>
<dbReference type="PANTHER" id="PTHR42818:SF1">
    <property type="entry name" value="SULFOPYRUVATE DECARBOXYLASE"/>
    <property type="match status" value="1"/>
</dbReference>
<dbReference type="GO" id="GO:0000287">
    <property type="term" value="F:magnesium ion binding"/>
    <property type="evidence" value="ECO:0007669"/>
    <property type="project" value="UniProtKB-ARBA"/>
</dbReference>
<keyword evidence="2" id="KW-0456">Lyase</keyword>